<feature type="compositionally biased region" description="Polar residues" evidence="3">
    <location>
        <begin position="155"/>
        <end position="181"/>
    </location>
</feature>
<dbReference type="InterPro" id="IPR057456">
    <property type="entry name" value="Znf_C17orf113"/>
</dbReference>
<dbReference type="AlphaFoldDB" id="A0A6P7FUY6"/>
<evidence type="ECO:0000256" key="3">
    <source>
        <dbReference type="SAM" id="MobiDB-lite"/>
    </source>
</evidence>
<feature type="compositionally biased region" description="Basic and acidic residues" evidence="3">
    <location>
        <begin position="122"/>
        <end position="146"/>
    </location>
</feature>
<dbReference type="Gene3D" id="3.30.710.10">
    <property type="entry name" value="Potassium Channel Kv1.1, Chain A"/>
    <property type="match status" value="1"/>
</dbReference>
<accession>A0A6P7FUY6</accession>
<dbReference type="PANTHER" id="PTHR23110">
    <property type="entry name" value="BTB DOMAIN TRANSCRIPTION FACTOR"/>
    <property type="match status" value="1"/>
</dbReference>
<dbReference type="SMART" id="SM00597">
    <property type="entry name" value="ZnF_TTF"/>
    <property type="match status" value="1"/>
</dbReference>
<dbReference type="InterPro" id="IPR000210">
    <property type="entry name" value="BTB/POZ_dom"/>
</dbReference>
<dbReference type="RefSeq" id="XP_028136555.1">
    <property type="nucleotide sequence ID" value="XM_028280754.1"/>
</dbReference>
<comment type="subcellular location">
    <subcellularLocation>
        <location evidence="1">Nucleus</location>
    </subcellularLocation>
</comment>
<evidence type="ECO:0000256" key="2">
    <source>
        <dbReference type="ARBA" id="ARBA00023242"/>
    </source>
</evidence>
<feature type="compositionally biased region" description="Basic and acidic residues" evidence="3">
    <location>
        <begin position="189"/>
        <end position="201"/>
    </location>
</feature>
<evidence type="ECO:0000313" key="6">
    <source>
        <dbReference type="RefSeq" id="XP_028136556.1"/>
    </source>
</evidence>
<sequence>MMDQQFCLRWNNHPTNLTDVLSSLLRREALCDVTLACDGETFKAHQTILSACSPYFETIFIQNAHPHPIVFLKDVNYNEMKALLDFMYKGEVNVSQNLLPMFLKTAEALQIRGLTDKNSFSKNDELTEVPRRDRDRIVERDSPPSEKRKRKSSSNCDMTSNSNFERFNDSQASQRLNTNVPKLNPISPVDRDTNSGPEDMRISSPLIKQEPPPHESSPLIDSFHSMSEALQTINSWGREGDLETLPTTVLPQQPPIKQPNEPQKLDNLSTTIIIDDISARTVANIWNRSNLEIQSTEVNFGNIEYTNMTIPSPKLMIPSPSAAPDANKPSQTSQECSVIQSSSNTQTVQPRSNVGRKYSKFRPNWMDIYMWLQYDENQNIMYCKYCRKWSHEVPDIRTSFAVGNSNFRLEIVNHHDKCKAHKLCMAKEFANVGGNSAIDRALGIVTPQNSSQN</sequence>
<dbReference type="InterPro" id="IPR051095">
    <property type="entry name" value="Dros_DevTransReg"/>
</dbReference>
<name>A0A6P7FUY6_DIAVI</name>
<organism evidence="5">
    <name type="scientific">Diabrotica virgifera virgifera</name>
    <name type="common">western corn rootworm</name>
    <dbReference type="NCBI Taxonomy" id="50390"/>
    <lineage>
        <taxon>Eukaryota</taxon>
        <taxon>Metazoa</taxon>
        <taxon>Ecdysozoa</taxon>
        <taxon>Arthropoda</taxon>
        <taxon>Hexapoda</taxon>
        <taxon>Insecta</taxon>
        <taxon>Pterygota</taxon>
        <taxon>Neoptera</taxon>
        <taxon>Endopterygota</taxon>
        <taxon>Coleoptera</taxon>
        <taxon>Polyphaga</taxon>
        <taxon>Cucujiformia</taxon>
        <taxon>Chrysomeloidea</taxon>
        <taxon>Chrysomelidae</taxon>
        <taxon>Galerucinae</taxon>
        <taxon>Diabroticina</taxon>
        <taxon>Diabroticites</taxon>
        <taxon>Diabrotica</taxon>
    </lineage>
</organism>
<reference evidence="5 6" key="1">
    <citation type="submission" date="2025-04" db="UniProtKB">
        <authorList>
            <consortium name="RefSeq"/>
        </authorList>
    </citation>
    <scope>IDENTIFICATION</scope>
    <source>
        <tissue evidence="5 6">Whole insect</tissue>
    </source>
</reference>
<dbReference type="PANTHER" id="PTHR23110:SF107">
    <property type="entry name" value="SEX DETERMINATION PROTEIN FRUITLESS"/>
    <property type="match status" value="1"/>
</dbReference>
<gene>
    <name evidence="5 6" type="primary">LOC114331254</name>
</gene>
<feature type="domain" description="BTB" evidence="4">
    <location>
        <begin position="31"/>
        <end position="96"/>
    </location>
</feature>
<dbReference type="RefSeq" id="XP_028136556.1">
    <property type="nucleotide sequence ID" value="XM_028280755.1"/>
</dbReference>
<dbReference type="InterPro" id="IPR006580">
    <property type="entry name" value="Znf_TTF"/>
</dbReference>
<proteinExistence type="predicted"/>
<dbReference type="GO" id="GO:0006357">
    <property type="term" value="P:regulation of transcription by RNA polymerase II"/>
    <property type="evidence" value="ECO:0007669"/>
    <property type="project" value="TreeGrafter"/>
</dbReference>
<evidence type="ECO:0000256" key="1">
    <source>
        <dbReference type="ARBA" id="ARBA00004123"/>
    </source>
</evidence>
<feature type="region of interest" description="Disordered" evidence="3">
    <location>
        <begin position="120"/>
        <end position="217"/>
    </location>
</feature>
<dbReference type="SUPFAM" id="SSF54695">
    <property type="entry name" value="POZ domain"/>
    <property type="match status" value="1"/>
</dbReference>
<dbReference type="FunFam" id="3.30.710.10:FF:000138">
    <property type="entry name" value="Fruitless, isoform N"/>
    <property type="match status" value="1"/>
</dbReference>
<dbReference type="Pfam" id="PF25431">
    <property type="entry name" value="zf-C17orf113"/>
    <property type="match status" value="1"/>
</dbReference>
<evidence type="ECO:0000313" key="5">
    <source>
        <dbReference type="RefSeq" id="XP_028136555.1"/>
    </source>
</evidence>
<dbReference type="InterPro" id="IPR011333">
    <property type="entry name" value="SKP1/BTB/POZ_sf"/>
</dbReference>
<dbReference type="GO" id="GO:0005634">
    <property type="term" value="C:nucleus"/>
    <property type="evidence" value="ECO:0007669"/>
    <property type="project" value="UniProtKB-SubCell"/>
</dbReference>
<keyword evidence="2" id="KW-0539">Nucleus</keyword>
<dbReference type="OrthoDB" id="5560627at2759"/>
<dbReference type="PROSITE" id="PS50097">
    <property type="entry name" value="BTB"/>
    <property type="match status" value="1"/>
</dbReference>
<dbReference type="Pfam" id="PF00651">
    <property type="entry name" value="BTB"/>
    <property type="match status" value="1"/>
</dbReference>
<dbReference type="SMART" id="SM00225">
    <property type="entry name" value="BTB"/>
    <property type="match status" value="1"/>
</dbReference>
<dbReference type="CDD" id="cd18315">
    <property type="entry name" value="BTB_POZ_BAB-like"/>
    <property type="match status" value="1"/>
</dbReference>
<evidence type="ECO:0000259" key="4">
    <source>
        <dbReference type="PROSITE" id="PS50097"/>
    </source>
</evidence>
<protein>
    <submittedName>
        <fullName evidence="5 6">Protein bric-a-brac 1-like isoform X1</fullName>
    </submittedName>
</protein>